<proteinExistence type="predicted"/>
<reference evidence="1" key="1">
    <citation type="submission" date="2022-04" db="EMBL/GenBank/DDBJ databases">
        <title>Jade perch genome.</title>
        <authorList>
            <person name="Chao B."/>
        </authorList>
    </citation>
    <scope>NUCLEOTIDE SEQUENCE</scope>
    <source>
        <strain evidence="1">CB-2022</strain>
    </source>
</reference>
<evidence type="ECO:0000313" key="1">
    <source>
        <dbReference type="EMBL" id="KAI3354780.1"/>
    </source>
</evidence>
<keyword evidence="2" id="KW-1185">Reference proteome</keyword>
<organism evidence="1 2">
    <name type="scientific">Scortum barcoo</name>
    <name type="common">barcoo grunter</name>
    <dbReference type="NCBI Taxonomy" id="214431"/>
    <lineage>
        <taxon>Eukaryota</taxon>
        <taxon>Metazoa</taxon>
        <taxon>Chordata</taxon>
        <taxon>Craniata</taxon>
        <taxon>Vertebrata</taxon>
        <taxon>Euteleostomi</taxon>
        <taxon>Actinopterygii</taxon>
        <taxon>Neopterygii</taxon>
        <taxon>Teleostei</taxon>
        <taxon>Neoteleostei</taxon>
        <taxon>Acanthomorphata</taxon>
        <taxon>Eupercaria</taxon>
        <taxon>Centrarchiformes</taxon>
        <taxon>Terapontoidei</taxon>
        <taxon>Terapontidae</taxon>
        <taxon>Scortum</taxon>
    </lineage>
</organism>
<protein>
    <submittedName>
        <fullName evidence="1">Uncharacterized protein</fullName>
    </submittedName>
</protein>
<gene>
    <name evidence="1" type="ORF">L3Q82_004606</name>
</gene>
<accession>A0ACB8VHC6</accession>
<sequence length="119" mass="12859">MFTPESPLVPPTKPPPPPKMVDGGPVYEVKKLLAVRKRGWGRQFLVDWEGYGPEERSWIPASFIVDRSLNDFYSGAIQSSLDRLGPVLRGAVTSPGVCPAFCPMTAGIGSSTPRPCETG</sequence>
<dbReference type="Proteomes" id="UP000831701">
    <property type="component" value="Chromosome 21"/>
</dbReference>
<comment type="caution">
    <text evidence="1">The sequence shown here is derived from an EMBL/GenBank/DDBJ whole genome shotgun (WGS) entry which is preliminary data.</text>
</comment>
<name>A0ACB8VHC6_9TELE</name>
<dbReference type="EMBL" id="CM041551">
    <property type="protein sequence ID" value="KAI3354780.1"/>
    <property type="molecule type" value="Genomic_DNA"/>
</dbReference>
<evidence type="ECO:0000313" key="2">
    <source>
        <dbReference type="Proteomes" id="UP000831701"/>
    </source>
</evidence>